<name>A0A179I4A6_CORDF</name>
<keyword evidence="6 9" id="KW-0862">Zinc</keyword>
<dbReference type="Gene3D" id="1.25.50.20">
    <property type="match status" value="1"/>
</dbReference>
<feature type="domain" description="ERAP1-like C-terminal" evidence="14">
    <location>
        <begin position="548"/>
        <end position="859"/>
    </location>
</feature>
<keyword evidence="5 11" id="KW-0378">Hydrolase</keyword>
<dbReference type="Proteomes" id="UP000243081">
    <property type="component" value="Unassembled WGS sequence"/>
</dbReference>
<dbReference type="Gene3D" id="1.10.390.10">
    <property type="entry name" value="Neutral Protease Domain 2"/>
    <property type="match status" value="1"/>
</dbReference>
<comment type="cofactor">
    <cofactor evidence="9 11">
        <name>Zn(2+)</name>
        <dbReference type="ChEBI" id="CHEBI:29105"/>
    </cofactor>
    <text evidence="9 11">Binds 1 zinc ion per subunit.</text>
</comment>
<feature type="binding site" evidence="9">
    <location>
        <position position="363"/>
    </location>
    <ligand>
        <name>Zn(2+)</name>
        <dbReference type="ChEBI" id="CHEBI:29105"/>
        <note>catalytic</note>
    </ligand>
</feature>
<sequence>MRLPHRAQVLFNLLACCVVQCRATASTIATDAALNGLSAQGRLPSYVKPYHYDLVMEPIFSNVTFRGHVLIDLQVIENADVITLHSRDLNITSALVHIHNDSEIPSIASHGESETLSFKVPTPLKPGTNASIELAFVGTLRDDISGFLRASFTRPDGSTGFTATTHMEPTYARRAFPCFDEPALKASFAITLVSDDDLTCVSNMHVAATYDVSSTGTKKKAVRFHQTPVMSTYLVVFAVGELSYIENKESRIPIRVYVSPENNARHGTYAADVLARSLAFYEDLFDVSYPLPKLDVFAPPTFMGAMENWGLIIGNAGDLMYDPTTDGVHKKQRVTEMMMHELAHQWFGNLVTLDWWDQTWLNEGGSQLEPYWKTAPFNSIWSPNGPFKKDAYRTSRAVQAPVSAPNDITDMFDPISYVKGGTVLKTVQEQLTPRTFFAGISRYLKTYAYGNTKTEDLWDALSDVSGQDVSALMQPWIKTPGYPFLKVTEGSDGIIHIEQHRFLLTGDITPEEDETLWPVALNIKTPQQVKRSILRDRNMSIHIQDDDFYILNANYTGLFRTHYPVKRLRKLSQAAQKGLVSGDERAGLISDTCALAEAGYHRVSTCLDVIMSLQEENLVPWQAVSLSFDSILSTWTDNDAISAALESTYSRLAGDISRRIGWDFSSGGDGNQQLFRIKMFVEAAKSGDRDAVKLANDLFRKVVDDGEDIEPNVHRQAFATALYHGGEREYEDILRYATTTRSESNRGVALRALLDTEDTQLIHRTLDAIIDGKYSPVDMNYILAGVGHSRNARLAVWPWAQKHWTQLKAAMPQGLGYTAELAVAITRHMTTQKELQELEMFMEGQDIRGLEPEFALSAERLRGVVAWIERDTKDLENWLELDDQLEL</sequence>
<evidence type="ECO:0000256" key="11">
    <source>
        <dbReference type="RuleBase" id="RU364040"/>
    </source>
</evidence>
<evidence type="ECO:0000313" key="16">
    <source>
        <dbReference type="EMBL" id="OAQ97084.1"/>
    </source>
</evidence>
<dbReference type="InterPro" id="IPR045357">
    <property type="entry name" value="Aminopeptidase_N-like_N"/>
</dbReference>
<dbReference type="PANTHER" id="PTHR11533">
    <property type="entry name" value="PROTEASE M1 ZINC METALLOPROTEASE"/>
    <property type="match status" value="1"/>
</dbReference>
<gene>
    <name evidence="16" type="ORF">LLEC1_03842</name>
</gene>
<dbReference type="GO" id="GO:0070006">
    <property type="term" value="F:metalloaminopeptidase activity"/>
    <property type="evidence" value="ECO:0007669"/>
    <property type="project" value="TreeGrafter"/>
</dbReference>
<protein>
    <recommendedName>
        <fullName evidence="11">Aminopeptidase</fullName>
        <ecNumber evidence="11">3.4.11.-</ecNumber>
    </recommendedName>
</protein>
<keyword evidence="4 9" id="KW-0479">Metal-binding</keyword>
<comment type="caution">
    <text evidence="16">The sequence shown here is derived from an EMBL/GenBank/DDBJ whole genome shotgun (WGS) entry which is preliminary data.</text>
</comment>
<dbReference type="SUPFAM" id="SSF55486">
    <property type="entry name" value="Metalloproteases ('zincins'), catalytic domain"/>
    <property type="match status" value="1"/>
</dbReference>
<evidence type="ECO:0000256" key="10">
    <source>
        <dbReference type="PIRSR" id="PIRSR634016-4"/>
    </source>
</evidence>
<evidence type="ECO:0000256" key="2">
    <source>
        <dbReference type="ARBA" id="ARBA00022438"/>
    </source>
</evidence>
<dbReference type="GO" id="GO:0006508">
    <property type="term" value="P:proteolysis"/>
    <property type="evidence" value="ECO:0007669"/>
    <property type="project" value="UniProtKB-KW"/>
</dbReference>
<dbReference type="GO" id="GO:0016020">
    <property type="term" value="C:membrane"/>
    <property type="evidence" value="ECO:0007669"/>
    <property type="project" value="TreeGrafter"/>
</dbReference>
<dbReference type="OMA" id="GGWDEMT"/>
<dbReference type="Gene3D" id="2.60.40.1910">
    <property type="match status" value="1"/>
</dbReference>
<dbReference type="GO" id="GO:0008270">
    <property type="term" value="F:zinc ion binding"/>
    <property type="evidence" value="ECO:0007669"/>
    <property type="project" value="UniProtKB-UniRule"/>
</dbReference>
<keyword evidence="12" id="KW-0732">Signal</keyword>
<evidence type="ECO:0000256" key="7">
    <source>
        <dbReference type="ARBA" id="ARBA00023049"/>
    </source>
</evidence>
<evidence type="ECO:0000256" key="9">
    <source>
        <dbReference type="PIRSR" id="PIRSR634016-3"/>
    </source>
</evidence>
<dbReference type="InterPro" id="IPR024571">
    <property type="entry name" value="ERAP1-like_C_dom"/>
</dbReference>
<evidence type="ECO:0000259" key="13">
    <source>
        <dbReference type="Pfam" id="PF01433"/>
    </source>
</evidence>
<dbReference type="InterPro" id="IPR014782">
    <property type="entry name" value="Peptidase_M1_dom"/>
</dbReference>
<dbReference type="InterPro" id="IPR034016">
    <property type="entry name" value="M1_APN-typ"/>
</dbReference>
<feature type="chain" id="PRO_5008104147" description="Aminopeptidase" evidence="12">
    <location>
        <begin position="24"/>
        <end position="887"/>
    </location>
</feature>
<feature type="binding site" evidence="9">
    <location>
        <position position="340"/>
    </location>
    <ligand>
        <name>Zn(2+)</name>
        <dbReference type="ChEBI" id="CHEBI:29105"/>
        <note>catalytic</note>
    </ligand>
</feature>
<dbReference type="EMBL" id="LUKN01003686">
    <property type="protein sequence ID" value="OAQ97084.1"/>
    <property type="molecule type" value="Genomic_DNA"/>
</dbReference>
<dbReference type="FunFam" id="2.60.40.1730:FF:000002">
    <property type="entry name" value="Aminopeptidase"/>
    <property type="match status" value="1"/>
</dbReference>
<proteinExistence type="inferred from homology"/>
<comment type="similarity">
    <text evidence="1 11">Belongs to the peptidase M1 family.</text>
</comment>
<dbReference type="AlphaFoldDB" id="A0A179I4A6"/>
<dbReference type="Pfam" id="PF17900">
    <property type="entry name" value="Peptidase_M1_N"/>
    <property type="match status" value="1"/>
</dbReference>
<accession>A0A179I4A6</accession>
<feature type="site" description="Transition state stabilizer" evidence="10">
    <location>
        <position position="417"/>
    </location>
</feature>
<dbReference type="CDD" id="cd09601">
    <property type="entry name" value="M1_APN-Q_like"/>
    <property type="match status" value="1"/>
</dbReference>
<evidence type="ECO:0000256" key="3">
    <source>
        <dbReference type="ARBA" id="ARBA00022670"/>
    </source>
</evidence>
<organism evidence="16 17">
    <name type="scientific">Cordyceps confragosa</name>
    <name type="common">Lecanicillium lecanii</name>
    <dbReference type="NCBI Taxonomy" id="2714763"/>
    <lineage>
        <taxon>Eukaryota</taxon>
        <taxon>Fungi</taxon>
        <taxon>Dikarya</taxon>
        <taxon>Ascomycota</taxon>
        <taxon>Pezizomycotina</taxon>
        <taxon>Sordariomycetes</taxon>
        <taxon>Hypocreomycetidae</taxon>
        <taxon>Hypocreales</taxon>
        <taxon>Cordycipitaceae</taxon>
        <taxon>Akanthomyces</taxon>
    </lineage>
</organism>
<evidence type="ECO:0000313" key="17">
    <source>
        <dbReference type="Proteomes" id="UP000243081"/>
    </source>
</evidence>
<keyword evidence="3 11" id="KW-0645">Protease</keyword>
<evidence type="ECO:0000256" key="12">
    <source>
        <dbReference type="SAM" id="SignalP"/>
    </source>
</evidence>
<dbReference type="InterPro" id="IPR001930">
    <property type="entry name" value="Peptidase_M1"/>
</dbReference>
<feature type="domain" description="Peptidase M1 membrane alanine aminopeptidase" evidence="13">
    <location>
        <begin position="269"/>
        <end position="476"/>
    </location>
</feature>
<dbReference type="InterPro" id="IPR027268">
    <property type="entry name" value="Peptidase_M4/M1_CTD_sf"/>
</dbReference>
<keyword evidence="17" id="KW-1185">Reference proteome</keyword>
<dbReference type="EC" id="3.4.11.-" evidence="11"/>
<dbReference type="PANTHER" id="PTHR11533:SF174">
    <property type="entry name" value="PUROMYCIN-SENSITIVE AMINOPEPTIDASE-RELATED"/>
    <property type="match status" value="1"/>
</dbReference>
<evidence type="ECO:0000256" key="4">
    <source>
        <dbReference type="ARBA" id="ARBA00022723"/>
    </source>
</evidence>
<dbReference type="Pfam" id="PF11838">
    <property type="entry name" value="ERAP1_C"/>
    <property type="match status" value="1"/>
</dbReference>
<reference evidence="16 17" key="1">
    <citation type="submission" date="2016-03" db="EMBL/GenBank/DDBJ databases">
        <title>Fine-scale spatial genetic structure of a fungal parasite of coffee scale insects.</title>
        <authorList>
            <person name="Jackson D."/>
            <person name="Zemenick K.A."/>
            <person name="Malloure B."/>
            <person name="Quandt C.A."/>
            <person name="James T.Y."/>
        </authorList>
    </citation>
    <scope>NUCLEOTIDE SEQUENCE [LARGE SCALE GENOMIC DNA]</scope>
    <source>
        <strain evidence="16 17">UM487</strain>
    </source>
</reference>
<evidence type="ECO:0000256" key="5">
    <source>
        <dbReference type="ARBA" id="ARBA00022801"/>
    </source>
</evidence>
<dbReference type="InterPro" id="IPR042097">
    <property type="entry name" value="Aminopeptidase_N-like_N_sf"/>
</dbReference>
<dbReference type="GO" id="GO:0005737">
    <property type="term" value="C:cytoplasm"/>
    <property type="evidence" value="ECO:0007669"/>
    <property type="project" value="TreeGrafter"/>
</dbReference>
<dbReference type="Gene3D" id="2.60.40.1730">
    <property type="entry name" value="tricorn interacting facor f3 domain"/>
    <property type="match status" value="1"/>
</dbReference>
<evidence type="ECO:0000256" key="1">
    <source>
        <dbReference type="ARBA" id="ARBA00010136"/>
    </source>
</evidence>
<dbReference type="InterPro" id="IPR050344">
    <property type="entry name" value="Peptidase_M1_aminopeptidases"/>
</dbReference>
<dbReference type="SUPFAM" id="SSF63737">
    <property type="entry name" value="Leukotriene A4 hydrolase N-terminal domain"/>
    <property type="match status" value="1"/>
</dbReference>
<evidence type="ECO:0000256" key="6">
    <source>
        <dbReference type="ARBA" id="ARBA00022833"/>
    </source>
</evidence>
<evidence type="ECO:0000256" key="8">
    <source>
        <dbReference type="PIRSR" id="PIRSR634016-1"/>
    </source>
</evidence>
<feature type="domain" description="Aminopeptidase N-like N-terminal" evidence="15">
    <location>
        <begin position="48"/>
        <end position="234"/>
    </location>
</feature>
<feature type="signal peptide" evidence="12">
    <location>
        <begin position="1"/>
        <end position="23"/>
    </location>
</feature>
<dbReference type="GO" id="GO:0042277">
    <property type="term" value="F:peptide binding"/>
    <property type="evidence" value="ECO:0007669"/>
    <property type="project" value="TreeGrafter"/>
</dbReference>
<evidence type="ECO:0000259" key="15">
    <source>
        <dbReference type="Pfam" id="PF17900"/>
    </source>
</evidence>
<dbReference type="GO" id="GO:0043171">
    <property type="term" value="P:peptide catabolic process"/>
    <property type="evidence" value="ECO:0007669"/>
    <property type="project" value="TreeGrafter"/>
</dbReference>
<keyword evidence="7 11" id="KW-0482">Metalloprotease</keyword>
<dbReference type="PRINTS" id="PR00756">
    <property type="entry name" value="ALADIPTASE"/>
</dbReference>
<evidence type="ECO:0000259" key="14">
    <source>
        <dbReference type="Pfam" id="PF11838"/>
    </source>
</evidence>
<feature type="binding site" evidence="9">
    <location>
        <position position="344"/>
    </location>
    <ligand>
        <name>Zn(2+)</name>
        <dbReference type="ChEBI" id="CHEBI:29105"/>
        <note>catalytic</note>
    </ligand>
</feature>
<keyword evidence="2 11" id="KW-0031">Aminopeptidase</keyword>
<dbReference type="FunFam" id="1.10.390.10:FF:000006">
    <property type="entry name" value="Puromycin-sensitive aminopeptidase"/>
    <property type="match status" value="1"/>
</dbReference>
<dbReference type="Pfam" id="PF01433">
    <property type="entry name" value="Peptidase_M1"/>
    <property type="match status" value="1"/>
</dbReference>
<feature type="active site" description="Proton acceptor" evidence="8">
    <location>
        <position position="341"/>
    </location>
</feature>
<dbReference type="OrthoDB" id="10031169at2759"/>